<sequence length="323" mass="36591">MSETNLCDDCVAVMERIEQTSGSARQYNSAIRVFSRWFDDCPLTADNVDIDAYLRHLTDDRGYAYDTVTTHRSGLVRLFKAGQFLADADRLAVDLPAENPAQKVDTKAVTDGSGTKKERELDRRKDRHALPKADVEALIENVPTPTVRNELLCRLSYQCMLRRGEVVSLKQSDIDGNDLTVRAEVSKTGESRTVRFNGKVKRLFDMWAVDREAKFGETEYLFPSDHRDGHITPERLNTVVKMAAKDAEIQDTLYTTAHGHERQKITAHTLRHSGAVRRWENDVDLRTLQKALGHSKVTTTERYLDVSDDSVGEKMLSGWTDDD</sequence>
<dbReference type="InterPro" id="IPR050090">
    <property type="entry name" value="Tyrosine_recombinase_XerCD"/>
</dbReference>
<dbReference type="GO" id="GO:0003677">
    <property type="term" value="F:DNA binding"/>
    <property type="evidence" value="ECO:0007669"/>
    <property type="project" value="UniProtKB-KW"/>
</dbReference>
<dbReference type="InterPro" id="IPR002104">
    <property type="entry name" value="Integrase_catalytic"/>
</dbReference>
<dbReference type="Pfam" id="PF00589">
    <property type="entry name" value="Phage_integrase"/>
    <property type="match status" value="1"/>
</dbReference>
<feature type="domain" description="Tyr recombinase" evidence="5">
    <location>
        <begin position="125"/>
        <end position="316"/>
    </location>
</feature>
<dbReference type="EMBL" id="RBWW01000001">
    <property type="protein sequence ID" value="RKS82838.1"/>
    <property type="molecule type" value="Genomic_DNA"/>
</dbReference>
<dbReference type="GO" id="GO:0006310">
    <property type="term" value="P:DNA recombination"/>
    <property type="evidence" value="ECO:0007669"/>
    <property type="project" value="UniProtKB-KW"/>
</dbReference>
<dbReference type="GO" id="GO:0015074">
    <property type="term" value="P:DNA integration"/>
    <property type="evidence" value="ECO:0007669"/>
    <property type="project" value="UniProtKB-KW"/>
</dbReference>
<evidence type="ECO:0000259" key="5">
    <source>
        <dbReference type="PROSITE" id="PS51898"/>
    </source>
</evidence>
<keyword evidence="7" id="KW-1185">Reference proteome</keyword>
<dbReference type="PANTHER" id="PTHR30349">
    <property type="entry name" value="PHAGE INTEGRASE-RELATED"/>
    <property type="match status" value="1"/>
</dbReference>
<proteinExistence type="predicted"/>
<evidence type="ECO:0000256" key="2">
    <source>
        <dbReference type="ARBA" id="ARBA00023125"/>
    </source>
</evidence>
<feature type="region of interest" description="Disordered" evidence="4">
    <location>
        <begin position="102"/>
        <end position="123"/>
    </location>
</feature>
<dbReference type="Gene3D" id="1.10.150.130">
    <property type="match status" value="1"/>
</dbReference>
<organism evidence="6 7">
    <name type="scientific">Haloarcula quadrata</name>
    <dbReference type="NCBI Taxonomy" id="182779"/>
    <lineage>
        <taxon>Archaea</taxon>
        <taxon>Methanobacteriati</taxon>
        <taxon>Methanobacteriota</taxon>
        <taxon>Stenosarchaea group</taxon>
        <taxon>Halobacteria</taxon>
        <taxon>Halobacteriales</taxon>
        <taxon>Haloarculaceae</taxon>
        <taxon>Haloarcula</taxon>
    </lineage>
</organism>
<evidence type="ECO:0000256" key="3">
    <source>
        <dbReference type="ARBA" id="ARBA00023172"/>
    </source>
</evidence>
<dbReference type="Pfam" id="PF13495">
    <property type="entry name" value="Phage_int_SAM_4"/>
    <property type="match status" value="1"/>
</dbReference>
<dbReference type="InterPro" id="IPR010998">
    <property type="entry name" value="Integrase_recombinase_N"/>
</dbReference>
<dbReference type="InterPro" id="IPR013762">
    <property type="entry name" value="Integrase-like_cat_sf"/>
</dbReference>
<protein>
    <submittedName>
        <fullName evidence="6">Integrase/recombinase XerD</fullName>
    </submittedName>
</protein>
<evidence type="ECO:0000313" key="7">
    <source>
        <dbReference type="Proteomes" id="UP000268233"/>
    </source>
</evidence>
<gene>
    <name evidence="6" type="ORF">BDK61_2160</name>
</gene>
<name>A0A495R7H6_9EURY</name>
<dbReference type="AlphaFoldDB" id="A0A495R7H6"/>
<evidence type="ECO:0000256" key="1">
    <source>
        <dbReference type="ARBA" id="ARBA00022908"/>
    </source>
</evidence>
<keyword evidence="3" id="KW-0233">DNA recombination</keyword>
<dbReference type="RefSeq" id="WP_121303196.1">
    <property type="nucleotide sequence ID" value="NZ_RBWW01000001.1"/>
</dbReference>
<reference evidence="6 7" key="1">
    <citation type="submission" date="2018-10" db="EMBL/GenBank/DDBJ databases">
        <title>Genomic Encyclopedia of Archaeal and Bacterial Type Strains, Phase II (KMG-II): from individual species to whole genera.</title>
        <authorList>
            <person name="Goeker M."/>
        </authorList>
    </citation>
    <scope>NUCLEOTIDE SEQUENCE [LARGE SCALE GENOMIC DNA]</scope>
    <source>
        <strain evidence="6 7">DSM 11927</strain>
    </source>
</reference>
<keyword evidence="2" id="KW-0238">DNA-binding</keyword>
<dbReference type="Gene3D" id="1.10.443.10">
    <property type="entry name" value="Intergrase catalytic core"/>
    <property type="match status" value="1"/>
</dbReference>
<feature type="compositionally biased region" description="Basic and acidic residues" evidence="4">
    <location>
        <begin position="104"/>
        <end position="123"/>
    </location>
</feature>
<dbReference type="PROSITE" id="PS51898">
    <property type="entry name" value="TYR_RECOMBINASE"/>
    <property type="match status" value="1"/>
</dbReference>
<dbReference type="InterPro" id="IPR004107">
    <property type="entry name" value="Integrase_SAM-like_N"/>
</dbReference>
<evidence type="ECO:0000313" key="6">
    <source>
        <dbReference type="EMBL" id="RKS82838.1"/>
    </source>
</evidence>
<evidence type="ECO:0000256" key="4">
    <source>
        <dbReference type="SAM" id="MobiDB-lite"/>
    </source>
</evidence>
<dbReference type="PANTHER" id="PTHR30349:SF41">
    <property type="entry name" value="INTEGRASE_RECOMBINASE PROTEIN MJ0367-RELATED"/>
    <property type="match status" value="1"/>
</dbReference>
<keyword evidence="1" id="KW-0229">DNA integration</keyword>
<dbReference type="CDD" id="cd00796">
    <property type="entry name" value="INT_Rci_Hp1_C"/>
    <property type="match status" value="1"/>
</dbReference>
<dbReference type="InterPro" id="IPR011010">
    <property type="entry name" value="DNA_brk_join_enz"/>
</dbReference>
<comment type="caution">
    <text evidence="6">The sequence shown here is derived from an EMBL/GenBank/DDBJ whole genome shotgun (WGS) entry which is preliminary data.</text>
</comment>
<dbReference type="Proteomes" id="UP000268233">
    <property type="component" value="Unassembled WGS sequence"/>
</dbReference>
<dbReference type="SUPFAM" id="SSF56349">
    <property type="entry name" value="DNA breaking-rejoining enzymes"/>
    <property type="match status" value="1"/>
</dbReference>
<accession>A0A495R7H6</accession>